<accession>A0AAC9ITW5</accession>
<evidence type="ECO:0000313" key="1">
    <source>
        <dbReference type="EMBL" id="APC01850.1"/>
    </source>
</evidence>
<dbReference type="EMBL" id="CP015017">
    <property type="protein sequence ID" value="APC01850.1"/>
    <property type="molecule type" value="Genomic_DNA"/>
</dbReference>
<evidence type="ECO:0000313" key="2">
    <source>
        <dbReference type="Proteomes" id="UP000182060"/>
    </source>
</evidence>
<sequence length="65" mass="7560">MNNEIQNHAELAGRLSKFDRKLNPKEGLDEDAVFEKINQPAHHNLDLTQLNYQMDQFFSTKKNSS</sequence>
<name>A0AAC9ITW5_9BURK</name>
<dbReference type="RefSeq" id="WP_071539666.1">
    <property type="nucleotide sequence ID" value="NZ_CP015016.1"/>
</dbReference>
<reference evidence="1" key="1">
    <citation type="journal article" date="2017" name="Appl. Environ. Microbiol.">
        <title>Microdiversification of a pelagic Polynucleobacter species is mainly driven by acquisition of genomic islands from a partially interspecific gene pool.</title>
        <authorList>
            <person name="Hoetzinger M."/>
            <person name="Hahn M.W."/>
            <person name="Jezberova J."/>
            <person name="Schmidt J."/>
            <person name="Koll U."/>
        </authorList>
    </citation>
    <scope>NUCLEOTIDE SEQUENCE</scope>
    <source>
        <strain evidence="1">MWH-RechtKol4</strain>
    </source>
</reference>
<dbReference type="AlphaFoldDB" id="A0AAC9ITW5"/>
<gene>
    <name evidence="1" type="ORF">AOC25_09580</name>
</gene>
<protein>
    <submittedName>
        <fullName evidence="1">Uncharacterized protein</fullName>
    </submittedName>
</protein>
<organism evidence="1 2">
    <name type="scientific">Polynucleobacter asymbioticus</name>
    <dbReference type="NCBI Taxonomy" id="576611"/>
    <lineage>
        <taxon>Bacteria</taxon>
        <taxon>Pseudomonadati</taxon>
        <taxon>Pseudomonadota</taxon>
        <taxon>Betaproteobacteria</taxon>
        <taxon>Burkholderiales</taxon>
        <taxon>Burkholderiaceae</taxon>
        <taxon>Polynucleobacter</taxon>
    </lineage>
</organism>
<proteinExistence type="predicted"/>
<dbReference type="Proteomes" id="UP000182060">
    <property type="component" value="Chromosome"/>
</dbReference>